<dbReference type="PANTHER" id="PTHR34598">
    <property type="entry name" value="BLL6449 PROTEIN"/>
    <property type="match status" value="1"/>
</dbReference>
<comment type="similarity">
    <text evidence="1">Belongs to the asaB hydroxylase/desaturase family.</text>
</comment>
<dbReference type="InterPro" id="IPR044053">
    <property type="entry name" value="AsaB-like"/>
</dbReference>
<dbReference type="PANTHER" id="PTHR34598:SF3">
    <property type="entry name" value="OXIDOREDUCTASE AN1597"/>
    <property type="match status" value="1"/>
</dbReference>
<dbReference type="EMBL" id="JAZAVK010000074">
    <property type="protein sequence ID" value="KAK7425919.1"/>
    <property type="molecule type" value="Genomic_DNA"/>
</dbReference>
<name>A0ABR1HXJ2_9HYPO</name>
<organism evidence="2 3">
    <name type="scientific">Neonectria magnoliae</name>
    <dbReference type="NCBI Taxonomy" id="2732573"/>
    <lineage>
        <taxon>Eukaryota</taxon>
        <taxon>Fungi</taxon>
        <taxon>Dikarya</taxon>
        <taxon>Ascomycota</taxon>
        <taxon>Pezizomycotina</taxon>
        <taxon>Sordariomycetes</taxon>
        <taxon>Hypocreomycetidae</taxon>
        <taxon>Hypocreales</taxon>
        <taxon>Nectriaceae</taxon>
        <taxon>Neonectria</taxon>
    </lineage>
</organism>
<protein>
    <submittedName>
        <fullName evidence="2">Uncharacterized protein</fullName>
    </submittedName>
</protein>
<keyword evidence="3" id="KW-1185">Reference proteome</keyword>
<gene>
    <name evidence="2" type="ORF">QQZ08_007633</name>
</gene>
<evidence type="ECO:0000313" key="2">
    <source>
        <dbReference type="EMBL" id="KAK7425919.1"/>
    </source>
</evidence>
<evidence type="ECO:0000313" key="3">
    <source>
        <dbReference type="Proteomes" id="UP001498421"/>
    </source>
</evidence>
<reference evidence="2 3" key="1">
    <citation type="journal article" date="2025" name="Microbiol. Resour. Announc.">
        <title>Draft genome sequences for Neonectria magnoliae and Neonectria punicea, canker pathogens of Liriodendron tulipifera and Acer saccharum in West Virginia.</title>
        <authorList>
            <person name="Petronek H.M."/>
            <person name="Kasson M.T."/>
            <person name="Metheny A.M."/>
            <person name="Stauder C.M."/>
            <person name="Lovett B."/>
            <person name="Lynch S.C."/>
            <person name="Garnas J.R."/>
            <person name="Kasson L.R."/>
            <person name="Stajich J.E."/>
        </authorList>
    </citation>
    <scope>NUCLEOTIDE SEQUENCE [LARGE SCALE GENOMIC DNA]</scope>
    <source>
        <strain evidence="2 3">NRRL 64651</strain>
    </source>
</reference>
<comment type="caution">
    <text evidence="2">The sequence shown here is derived from an EMBL/GenBank/DDBJ whole genome shotgun (WGS) entry which is preliminary data.</text>
</comment>
<sequence length="126" mass="14503">MRPSLNQLSLDKNGFEVHKLPTSMEHEDFLDYDRVTGVYMKELPTLVKQVCKAKHVYPLNYELRKRHEKIPISIGRDYEFGQLSSITHVDVTVVAIKNIIRGLYGKAAETILQTRIQCVTQVPKYG</sequence>
<proteinExistence type="inferred from homology"/>
<evidence type="ECO:0000256" key="1">
    <source>
        <dbReference type="ARBA" id="ARBA00023604"/>
    </source>
</evidence>
<accession>A0ABR1HXJ2</accession>
<dbReference type="Proteomes" id="UP001498421">
    <property type="component" value="Unassembled WGS sequence"/>
</dbReference>